<reference evidence="1 2" key="2">
    <citation type="journal article" date="2022" name="Mol. Ecol. Resour.">
        <title>The genomes of chicory, endive, great burdock and yacon provide insights into Asteraceae paleo-polyploidization history and plant inulin production.</title>
        <authorList>
            <person name="Fan W."/>
            <person name="Wang S."/>
            <person name="Wang H."/>
            <person name="Wang A."/>
            <person name="Jiang F."/>
            <person name="Liu H."/>
            <person name="Zhao H."/>
            <person name="Xu D."/>
            <person name="Zhang Y."/>
        </authorList>
    </citation>
    <scope>NUCLEOTIDE SEQUENCE [LARGE SCALE GENOMIC DNA]</scope>
    <source>
        <strain evidence="2">cv. Niubang</strain>
    </source>
</reference>
<organism evidence="1 2">
    <name type="scientific">Arctium lappa</name>
    <name type="common">Greater burdock</name>
    <name type="synonym">Lappa major</name>
    <dbReference type="NCBI Taxonomy" id="4217"/>
    <lineage>
        <taxon>Eukaryota</taxon>
        <taxon>Viridiplantae</taxon>
        <taxon>Streptophyta</taxon>
        <taxon>Embryophyta</taxon>
        <taxon>Tracheophyta</taxon>
        <taxon>Spermatophyta</taxon>
        <taxon>Magnoliopsida</taxon>
        <taxon>eudicotyledons</taxon>
        <taxon>Gunneridae</taxon>
        <taxon>Pentapetalae</taxon>
        <taxon>asterids</taxon>
        <taxon>campanulids</taxon>
        <taxon>Asterales</taxon>
        <taxon>Asteraceae</taxon>
        <taxon>Carduoideae</taxon>
        <taxon>Cardueae</taxon>
        <taxon>Arctiinae</taxon>
        <taxon>Arctium</taxon>
    </lineage>
</organism>
<dbReference type="Proteomes" id="UP001055879">
    <property type="component" value="Linkage Group LG06"/>
</dbReference>
<name>A0ACB9BB05_ARCLA</name>
<dbReference type="EMBL" id="CM042052">
    <property type="protein sequence ID" value="KAI3718773.1"/>
    <property type="molecule type" value="Genomic_DNA"/>
</dbReference>
<comment type="caution">
    <text evidence="1">The sequence shown here is derived from an EMBL/GenBank/DDBJ whole genome shotgun (WGS) entry which is preliminary data.</text>
</comment>
<keyword evidence="2" id="KW-1185">Reference proteome</keyword>
<evidence type="ECO:0000313" key="1">
    <source>
        <dbReference type="EMBL" id="KAI3718773.1"/>
    </source>
</evidence>
<accession>A0ACB9BB05</accession>
<protein>
    <submittedName>
        <fullName evidence="1">Uncharacterized protein</fullName>
    </submittedName>
</protein>
<gene>
    <name evidence="1" type="ORF">L6452_19657</name>
</gene>
<proteinExistence type="predicted"/>
<evidence type="ECO:0000313" key="2">
    <source>
        <dbReference type="Proteomes" id="UP001055879"/>
    </source>
</evidence>
<sequence length="580" mass="66748">MFSEVLFADESVGKKTGVGVSISVMACKNNDIIMPTPQADGVINQSANRRSADYKANIWNYDHLQFLGREFDELECRMEACKLKEVVQQLFVETIDPMEMLELLDNIGKLGLATYFKGEIDEVLDSFESLKTRSNYLSIEDDLYATSLCFRMLRLNGYNVSQDMFIGFMDKAKKSMNMNVKAMVSLYEASHLGMEGENILEEAQVYTTTFLKDVRSSSKDKLVEEIEKVLELPLNLGVEWFNVRNHIHEYEKKDSVIFNLLKLAKLNFNLVQAAHQRDLKNILRWWKMLPTTEHLSFTRNRVVESYLWATGVAFEPQYGNLRKWLTKVTKLVIIIDDVYDVFGTLDELEIFTSAVERWDFEGTGLLPESMKFCMKMLYDTVAEINHELLKEKGWTVQQHIQTAWIAFCKGLLAEARWYHKRYTPNLHEYLDNGWVTSCGPLLSLHVVYSISHGTQEEANDFLKNNHQLVYNTSMIIRLCNDQGTSKAESERGDAPSSIVCYMKEANVSEEVARKQITDIITNTWKRINNVCMSQSPYIKCISNMARVAHFIYLKGDGFGIQHHETREQVLALLVDPLPLP</sequence>
<reference evidence="2" key="1">
    <citation type="journal article" date="2022" name="Mol. Ecol. Resour.">
        <title>The genomes of chicory, endive, great burdock and yacon provide insights into Asteraceae palaeo-polyploidization history and plant inulin production.</title>
        <authorList>
            <person name="Fan W."/>
            <person name="Wang S."/>
            <person name="Wang H."/>
            <person name="Wang A."/>
            <person name="Jiang F."/>
            <person name="Liu H."/>
            <person name="Zhao H."/>
            <person name="Xu D."/>
            <person name="Zhang Y."/>
        </authorList>
    </citation>
    <scope>NUCLEOTIDE SEQUENCE [LARGE SCALE GENOMIC DNA]</scope>
    <source>
        <strain evidence="2">cv. Niubang</strain>
    </source>
</reference>